<accession>A0A1X2IKE9</accession>
<feature type="transmembrane region" description="Helical" evidence="6">
    <location>
        <begin position="126"/>
        <end position="147"/>
    </location>
</feature>
<dbReference type="Proteomes" id="UP000193560">
    <property type="component" value="Unassembled WGS sequence"/>
</dbReference>
<evidence type="ECO:0000256" key="6">
    <source>
        <dbReference type="SAM" id="Phobius"/>
    </source>
</evidence>
<name>A0A1X2IKE9_9FUNG</name>
<dbReference type="Pfam" id="PF11712">
    <property type="entry name" value="Vma12"/>
    <property type="match status" value="1"/>
</dbReference>
<feature type="transmembrane region" description="Helical" evidence="6">
    <location>
        <begin position="159"/>
        <end position="180"/>
    </location>
</feature>
<sequence length="199" mass="22363">MDLILTKTIQDTLSKKEAQKLIDVSLQQDDENSIGVSYSLIRDVSVFLNTKPRVKGLPSTHELVQGSGVYIEPKKPKLKDPEFEAYMDKLRAEQQEREYTAMISSAVRPENENYFRSDDIKEAKSHLVTIANIGFSMAAVYVAVYMASRTMLDDIGLRVLLSLAGAFGIGIVETILYVKYTHLFVSKPKKGKKKAKKLD</sequence>
<dbReference type="PANTHER" id="PTHR31394">
    <property type="entry name" value="TRANSMEMBRANE PROTEIN 199"/>
    <property type="match status" value="1"/>
</dbReference>
<comment type="caution">
    <text evidence="7">The sequence shown here is derived from an EMBL/GenBank/DDBJ whole genome shotgun (WGS) entry which is preliminary data.</text>
</comment>
<dbReference type="AlphaFoldDB" id="A0A1X2IKE9"/>
<keyword evidence="3" id="KW-0256">Endoplasmic reticulum</keyword>
<keyword evidence="2 6" id="KW-0812">Transmembrane</keyword>
<evidence type="ECO:0000256" key="2">
    <source>
        <dbReference type="ARBA" id="ARBA00022692"/>
    </source>
</evidence>
<evidence type="ECO:0000256" key="1">
    <source>
        <dbReference type="ARBA" id="ARBA00004477"/>
    </source>
</evidence>
<dbReference type="GO" id="GO:0005789">
    <property type="term" value="C:endoplasmic reticulum membrane"/>
    <property type="evidence" value="ECO:0007669"/>
    <property type="project" value="UniProtKB-SubCell"/>
</dbReference>
<protein>
    <submittedName>
        <fullName evidence="7">Endoplasmic reticulum-based factor for assembly of V-ATPase-domain-containing protein</fullName>
    </submittedName>
</protein>
<evidence type="ECO:0000256" key="5">
    <source>
        <dbReference type="ARBA" id="ARBA00023136"/>
    </source>
</evidence>
<dbReference type="PANTHER" id="PTHR31394:SF1">
    <property type="entry name" value="TRANSMEMBRANE PROTEIN 199"/>
    <property type="match status" value="1"/>
</dbReference>
<comment type="subcellular location">
    <subcellularLocation>
        <location evidence="1">Endoplasmic reticulum membrane</location>
        <topology evidence="1">Multi-pass membrane protein</topology>
    </subcellularLocation>
</comment>
<dbReference type="InterPro" id="IPR021013">
    <property type="entry name" value="ATPase_Vma12"/>
</dbReference>
<keyword evidence="5 6" id="KW-0472">Membrane</keyword>
<evidence type="ECO:0000313" key="8">
    <source>
        <dbReference type="Proteomes" id="UP000193560"/>
    </source>
</evidence>
<evidence type="ECO:0000256" key="4">
    <source>
        <dbReference type="ARBA" id="ARBA00022989"/>
    </source>
</evidence>
<gene>
    <name evidence="7" type="ORF">BCR42DRAFT_412922</name>
</gene>
<keyword evidence="4 6" id="KW-1133">Transmembrane helix</keyword>
<evidence type="ECO:0000313" key="7">
    <source>
        <dbReference type="EMBL" id="ORZ17989.1"/>
    </source>
</evidence>
<evidence type="ECO:0000256" key="3">
    <source>
        <dbReference type="ARBA" id="ARBA00022824"/>
    </source>
</evidence>
<reference evidence="7 8" key="1">
    <citation type="submission" date="2016-07" db="EMBL/GenBank/DDBJ databases">
        <title>Pervasive Adenine N6-methylation of Active Genes in Fungi.</title>
        <authorList>
            <consortium name="DOE Joint Genome Institute"/>
            <person name="Mondo S.J."/>
            <person name="Dannebaum R.O."/>
            <person name="Kuo R.C."/>
            <person name="Labutti K."/>
            <person name="Haridas S."/>
            <person name="Kuo A."/>
            <person name="Salamov A."/>
            <person name="Ahrendt S.R."/>
            <person name="Lipzen A."/>
            <person name="Sullivan W."/>
            <person name="Andreopoulos W.B."/>
            <person name="Clum A."/>
            <person name="Lindquist E."/>
            <person name="Daum C."/>
            <person name="Ramamoorthy G.K."/>
            <person name="Gryganskyi A."/>
            <person name="Culley D."/>
            <person name="Magnuson J.K."/>
            <person name="James T.Y."/>
            <person name="O'Malley M.A."/>
            <person name="Stajich J.E."/>
            <person name="Spatafora J.W."/>
            <person name="Visel A."/>
            <person name="Grigoriev I.V."/>
        </authorList>
    </citation>
    <scope>NUCLEOTIDE SEQUENCE [LARGE SCALE GENOMIC DNA]</scope>
    <source>
        <strain evidence="7 8">NRRL 1336</strain>
    </source>
</reference>
<dbReference type="OrthoDB" id="19981at2759"/>
<dbReference type="GO" id="GO:0070072">
    <property type="term" value="P:vacuolar proton-transporting V-type ATPase complex assembly"/>
    <property type="evidence" value="ECO:0007669"/>
    <property type="project" value="InterPro"/>
</dbReference>
<proteinExistence type="predicted"/>
<organism evidence="7 8">
    <name type="scientific">Absidia repens</name>
    <dbReference type="NCBI Taxonomy" id="90262"/>
    <lineage>
        <taxon>Eukaryota</taxon>
        <taxon>Fungi</taxon>
        <taxon>Fungi incertae sedis</taxon>
        <taxon>Mucoromycota</taxon>
        <taxon>Mucoromycotina</taxon>
        <taxon>Mucoromycetes</taxon>
        <taxon>Mucorales</taxon>
        <taxon>Cunninghamellaceae</taxon>
        <taxon>Absidia</taxon>
    </lineage>
</organism>
<dbReference type="EMBL" id="MCGE01000009">
    <property type="protein sequence ID" value="ORZ17989.1"/>
    <property type="molecule type" value="Genomic_DNA"/>
</dbReference>
<keyword evidence="8" id="KW-1185">Reference proteome</keyword>